<keyword evidence="7" id="KW-0812">Transmembrane</keyword>
<dbReference type="SMART" id="SM00725">
    <property type="entry name" value="NEAT"/>
    <property type="match status" value="1"/>
</dbReference>
<feature type="transmembrane region" description="Helical" evidence="7">
    <location>
        <begin position="362"/>
        <end position="381"/>
    </location>
</feature>
<dbReference type="EMBL" id="BRZA01000001">
    <property type="protein sequence ID" value="GLC87707.1"/>
    <property type="molecule type" value="Genomic_DNA"/>
</dbReference>
<keyword evidence="7" id="KW-0472">Membrane</keyword>
<dbReference type="InterPro" id="IPR050436">
    <property type="entry name" value="IsdA"/>
</dbReference>
<comment type="subcellular location">
    <subcellularLocation>
        <location evidence="1">Secreted</location>
        <location evidence="1">Cell wall</location>
        <topology evidence="1">Peptidoglycan-anchor</topology>
    </subcellularLocation>
</comment>
<feature type="region of interest" description="Disordered" evidence="6">
    <location>
        <begin position="329"/>
        <end position="355"/>
    </location>
</feature>
<name>A0ABQ5NH96_9BACI</name>
<keyword evidence="4" id="KW-0732">Signal</keyword>
<dbReference type="Proteomes" id="UP001065593">
    <property type="component" value="Unassembled WGS sequence"/>
</dbReference>
<keyword evidence="2" id="KW-0134">Cell wall</keyword>
<accession>A0ABQ5NH96</accession>
<dbReference type="RefSeq" id="WP_264987425.1">
    <property type="nucleotide sequence ID" value="NZ_BRZA01000001.1"/>
</dbReference>
<reference evidence="9" key="1">
    <citation type="submission" date="2022-08" db="EMBL/GenBank/DDBJ databases">
        <title>Draft genome sequence of Lysinibacillus sp. strain KH24.</title>
        <authorList>
            <person name="Kanbe H."/>
            <person name="Itoh H."/>
        </authorList>
    </citation>
    <scope>NUCLEOTIDE SEQUENCE</scope>
    <source>
        <strain evidence="9">KH24</strain>
    </source>
</reference>
<protein>
    <recommendedName>
        <fullName evidence="8">NEAT domain-containing protein</fullName>
    </recommendedName>
</protein>
<feature type="region of interest" description="Disordered" evidence="6">
    <location>
        <begin position="260"/>
        <end position="284"/>
    </location>
</feature>
<keyword evidence="10" id="KW-1185">Reference proteome</keyword>
<dbReference type="InterPro" id="IPR006635">
    <property type="entry name" value="NEAT_dom"/>
</dbReference>
<dbReference type="CDD" id="cd06920">
    <property type="entry name" value="NEAT"/>
    <property type="match status" value="1"/>
</dbReference>
<feature type="compositionally biased region" description="Basic and acidic residues" evidence="6">
    <location>
        <begin position="345"/>
        <end position="355"/>
    </location>
</feature>
<evidence type="ECO:0000256" key="6">
    <source>
        <dbReference type="SAM" id="MobiDB-lite"/>
    </source>
</evidence>
<keyword evidence="3" id="KW-0964">Secreted</keyword>
<evidence type="ECO:0000313" key="9">
    <source>
        <dbReference type="EMBL" id="GLC87707.1"/>
    </source>
</evidence>
<feature type="transmembrane region" description="Helical" evidence="7">
    <location>
        <begin position="7"/>
        <end position="27"/>
    </location>
</feature>
<evidence type="ECO:0000256" key="5">
    <source>
        <dbReference type="ARBA" id="ARBA00023088"/>
    </source>
</evidence>
<dbReference type="PANTHER" id="PTHR37824:SF1">
    <property type="entry name" value="IRON-REGULATED SURFACE DETERMINANT PROTEIN C"/>
    <property type="match status" value="1"/>
</dbReference>
<dbReference type="InterPro" id="IPR037250">
    <property type="entry name" value="NEAT_dom_sf"/>
</dbReference>
<feature type="domain" description="NEAT" evidence="8">
    <location>
        <begin position="143"/>
        <end position="258"/>
    </location>
</feature>
<organism evidence="9 10">
    <name type="scientific">Lysinibacillus piscis</name>
    <dbReference type="NCBI Taxonomy" id="2518931"/>
    <lineage>
        <taxon>Bacteria</taxon>
        <taxon>Bacillati</taxon>
        <taxon>Bacillota</taxon>
        <taxon>Bacilli</taxon>
        <taxon>Bacillales</taxon>
        <taxon>Bacillaceae</taxon>
        <taxon>Lysinibacillus</taxon>
    </lineage>
</organism>
<evidence type="ECO:0000256" key="4">
    <source>
        <dbReference type="ARBA" id="ARBA00022729"/>
    </source>
</evidence>
<dbReference type="PANTHER" id="PTHR37824">
    <property type="entry name" value="IRON-REGULATED SURFACE DETERMINANT PROTEIN C"/>
    <property type="match status" value="1"/>
</dbReference>
<sequence length="386" mass="44033">MILHNNLIRVTICSVVLCLLVSPFLYLQVKAETAIVGDGHYQVELSFSQIDGQQENMLQESATLDINDGQYQLSVWLVQPELVRDLAIEQLGQTTPIHINTIENLVQFDVADIEQPIIIHGLKENTPFSQSFQIKRLPSSQDTPIEGWDMEYTLLMDGKEEPSIMNSYVEPVAKIIERNGSYFARMTILQSAWVTGLMVNQQEPTLISLVNNVRIVEFPIADLTKSVRMWVQVDIPDIAYHHQYFVHFLLNQQQVANRLQQPQPTEQEVVEQKPSPTKEMGQPTIKAVTQKIKSSIPIVRQELQMVQPIASTVEEEQLAFDRTIDETATAQERDEQEPVVAQEEQVEKKVERPKQEKMPMDMMKIVLLVGLCVVSGGLLIYRMKKK</sequence>
<dbReference type="PROSITE" id="PS50978">
    <property type="entry name" value="NEAT"/>
    <property type="match status" value="1"/>
</dbReference>
<evidence type="ECO:0000313" key="10">
    <source>
        <dbReference type="Proteomes" id="UP001065593"/>
    </source>
</evidence>
<dbReference type="Pfam" id="PF05031">
    <property type="entry name" value="NEAT"/>
    <property type="match status" value="1"/>
</dbReference>
<evidence type="ECO:0000256" key="2">
    <source>
        <dbReference type="ARBA" id="ARBA00022512"/>
    </source>
</evidence>
<keyword evidence="7" id="KW-1133">Transmembrane helix</keyword>
<gene>
    <name evidence="9" type="ORF">LYSBPC_08340</name>
</gene>
<evidence type="ECO:0000256" key="3">
    <source>
        <dbReference type="ARBA" id="ARBA00022525"/>
    </source>
</evidence>
<evidence type="ECO:0000259" key="8">
    <source>
        <dbReference type="PROSITE" id="PS50978"/>
    </source>
</evidence>
<evidence type="ECO:0000256" key="7">
    <source>
        <dbReference type="SAM" id="Phobius"/>
    </source>
</evidence>
<proteinExistence type="predicted"/>
<keyword evidence="5" id="KW-0572">Peptidoglycan-anchor</keyword>
<dbReference type="Gene3D" id="2.60.40.1850">
    <property type="match status" value="1"/>
</dbReference>
<comment type="caution">
    <text evidence="9">The sequence shown here is derived from an EMBL/GenBank/DDBJ whole genome shotgun (WGS) entry which is preliminary data.</text>
</comment>
<evidence type="ECO:0000256" key="1">
    <source>
        <dbReference type="ARBA" id="ARBA00004168"/>
    </source>
</evidence>
<dbReference type="SUPFAM" id="SSF158911">
    <property type="entry name" value="NEAT domain-like"/>
    <property type="match status" value="1"/>
</dbReference>